<sequence>MVSRKILVVEDEAVLALNIKNSLQTLGYNVIEITKSAEDAIQKVAEKNPNLVLFDICLSREINGLQVTDIIQNNFHIPVLYLTEYSEYLELNKNKLDEPFSYLLKPFVEKDLHLAVEMAFSQYQVNKRIKEDKEKTAAIINSMGCAVVVTFTNGHIQMMNPMAERLTGWMEHEAFGRDLAEVVKLVDQDMDEVIDNLATQAMQTGKIVNLPENCTLISKDGKEIPVGDNIAPIRDSSGIITGAVLVFQDITQRKQADVQLLRNAFYDGLTALPNRILFLDRLKQAIERSKRRSDYRFAVLFLDLDGFKGINDRFGHGIGDDFLVAIAHRLESCIRSGDTVGRFGGDEFAVLLEEIRDVNDAINVAKRIQDTLGLPLNLNGHQIFTTASIGITLNGGSYDEPENLLRDADQAMYRAKQQGKARYGVFKKATNC</sequence>
<dbReference type="Gene3D" id="3.30.70.270">
    <property type="match status" value="1"/>
</dbReference>
<dbReference type="PROSITE" id="PS50112">
    <property type="entry name" value="PAS"/>
    <property type="match status" value="1"/>
</dbReference>
<dbReference type="Pfam" id="PF00989">
    <property type="entry name" value="PAS"/>
    <property type="match status" value="1"/>
</dbReference>
<protein>
    <submittedName>
        <fullName evidence="6">Diguanylate cyclase</fullName>
    </submittedName>
</protein>
<evidence type="ECO:0000259" key="4">
    <source>
        <dbReference type="PROSITE" id="PS50113"/>
    </source>
</evidence>
<dbReference type="PANTHER" id="PTHR44757">
    <property type="entry name" value="DIGUANYLATE CYCLASE DGCP"/>
    <property type="match status" value="1"/>
</dbReference>
<dbReference type="PROSITE" id="PS50113">
    <property type="entry name" value="PAC"/>
    <property type="match status" value="1"/>
</dbReference>
<dbReference type="SMART" id="SM00267">
    <property type="entry name" value="GGDEF"/>
    <property type="match status" value="1"/>
</dbReference>
<dbReference type="Gene3D" id="3.40.50.2300">
    <property type="match status" value="1"/>
</dbReference>
<feature type="domain" description="Response regulatory" evidence="2">
    <location>
        <begin position="5"/>
        <end position="120"/>
    </location>
</feature>
<dbReference type="Proteomes" id="UP000607281">
    <property type="component" value="Unassembled WGS sequence"/>
</dbReference>
<dbReference type="EMBL" id="JACJRF010000030">
    <property type="protein sequence ID" value="MBD2345803.1"/>
    <property type="molecule type" value="Genomic_DNA"/>
</dbReference>
<dbReference type="InterPro" id="IPR001789">
    <property type="entry name" value="Sig_transdc_resp-reg_receiver"/>
</dbReference>
<dbReference type="SMART" id="SM00448">
    <property type="entry name" value="REC"/>
    <property type="match status" value="1"/>
</dbReference>
<dbReference type="PROSITE" id="PS50887">
    <property type="entry name" value="GGDEF"/>
    <property type="match status" value="1"/>
</dbReference>
<name>A0ABR8CSE5_9NOST</name>
<gene>
    <name evidence="6" type="ORF">H6G18_16860</name>
</gene>
<keyword evidence="7" id="KW-1185">Reference proteome</keyword>
<dbReference type="InterPro" id="IPR035965">
    <property type="entry name" value="PAS-like_dom_sf"/>
</dbReference>
<evidence type="ECO:0000256" key="1">
    <source>
        <dbReference type="PROSITE-ProRule" id="PRU00169"/>
    </source>
</evidence>
<proteinExistence type="predicted"/>
<evidence type="ECO:0000313" key="7">
    <source>
        <dbReference type="Proteomes" id="UP000607281"/>
    </source>
</evidence>
<dbReference type="RefSeq" id="WP_190408231.1">
    <property type="nucleotide sequence ID" value="NZ_JACJRF010000030.1"/>
</dbReference>
<dbReference type="SUPFAM" id="SSF55073">
    <property type="entry name" value="Nucleotide cyclase"/>
    <property type="match status" value="1"/>
</dbReference>
<dbReference type="InterPro" id="IPR029787">
    <property type="entry name" value="Nucleotide_cyclase"/>
</dbReference>
<dbReference type="Pfam" id="PF00072">
    <property type="entry name" value="Response_reg"/>
    <property type="match status" value="1"/>
</dbReference>
<accession>A0ABR8CSE5</accession>
<evidence type="ECO:0000259" key="2">
    <source>
        <dbReference type="PROSITE" id="PS50110"/>
    </source>
</evidence>
<evidence type="ECO:0000259" key="3">
    <source>
        <dbReference type="PROSITE" id="PS50112"/>
    </source>
</evidence>
<evidence type="ECO:0000313" key="6">
    <source>
        <dbReference type="EMBL" id="MBD2345803.1"/>
    </source>
</evidence>
<dbReference type="InterPro" id="IPR001610">
    <property type="entry name" value="PAC"/>
</dbReference>
<reference evidence="6 7" key="1">
    <citation type="journal article" date="2020" name="ISME J.">
        <title>Comparative genomics reveals insights into cyanobacterial evolution and habitat adaptation.</title>
        <authorList>
            <person name="Chen M.Y."/>
            <person name="Teng W.K."/>
            <person name="Zhao L."/>
            <person name="Hu C.X."/>
            <person name="Zhou Y.K."/>
            <person name="Han B.P."/>
            <person name="Song L.R."/>
            <person name="Shu W.S."/>
        </authorList>
    </citation>
    <scope>NUCLEOTIDE SEQUENCE [LARGE SCALE GENOMIC DNA]</scope>
    <source>
        <strain evidence="6 7">FACHB-260</strain>
    </source>
</reference>
<dbReference type="Pfam" id="PF00990">
    <property type="entry name" value="GGDEF"/>
    <property type="match status" value="1"/>
</dbReference>
<dbReference type="PANTHER" id="PTHR44757:SF2">
    <property type="entry name" value="BIOFILM ARCHITECTURE MAINTENANCE PROTEIN MBAA"/>
    <property type="match status" value="1"/>
</dbReference>
<feature type="domain" description="PAS" evidence="3">
    <location>
        <begin position="132"/>
        <end position="205"/>
    </location>
</feature>
<dbReference type="CDD" id="cd01949">
    <property type="entry name" value="GGDEF"/>
    <property type="match status" value="1"/>
</dbReference>
<dbReference type="InterPro" id="IPR000700">
    <property type="entry name" value="PAS-assoc_C"/>
</dbReference>
<feature type="domain" description="GGDEF" evidence="5">
    <location>
        <begin position="295"/>
        <end position="428"/>
    </location>
</feature>
<dbReference type="InterPro" id="IPR043128">
    <property type="entry name" value="Rev_trsase/Diguanyl_cyclase"/>
</dbReference>
<dbReference type="InterPro" id="IPR013767">
    <property type="entry name" value="PAS_fold"/>
</dbReference>
<organism evidence="6 7">
    <name type="scientific">Anabaena subtropica FACHB-260</name>
    <dbReference type="NCBI Taxonomy" id="2692884"/>
    <lineage>
        <taxon>Bacteria</taxon>
        <taxon>Bacillati</taxon>
        <taxon>Cyanobacteriota</taxon>
        <taxon>Cyanophyceae</taxon>
        <taxon>Nostocales</taxon>
        <taxon>Nostocaceae</taxon>
        <taxon>Anabaena</taxon>
    </lineage>
</organism>
<dbReference type="InterPro" id="IPR000160">
    <property type="entry name" value="GGDEF_dom"/>
</dbReference>
<dbReference type="SUPFAM" id="SSF55785">
    <property type="entry name" value="PYP-like sensor domain (PAS domain)"/>
    <property type="match status" value="1"/>
</dbReference>
<dbReference type="NCBIfam" id="TIGR00254">
    <property type="entry name" value="GGDEF"/>
    <property type="match status" value="1"/>
</dbReference>
<dbReference type="SMART" id="SM00086">
    <property type="entry name" value="PAC"/>
    <property type="match status" value="1"/>
</dbReference>
<comment type="caution">
    <text evidence="6">The sequence shown here is derived from an EMBL/GenBank/DDBJ whole genome shotgun (WGS) entry which is preliminary data.</text>
</comment>
<feature type="modified residue" description="4-aspartylphosphate" evidence="1">
    <location>
        <position position="55"/>
    </location>
</feature>
<dbReference type="CDD" id="cd00130">
    <property type="entry name" value="PAS"/>
    <property type="match status" value="1"/>
</dbReference>
<dbReference type="SMART" id="SM00091">
    <property type="entry name" value="PAS"/>
    <property type="match status" value="1"/>
</dbReference>
<dbReference type="CDD" id="cd17534">
    <property type="entry name" value="REC_DC-like"/>
    <property type="match status" value="1"/>
</dbReference>
<dbReference type="Gene3D" id="3.30.450.20">
    <property type="entry name" value="PAS domain"/>
    <property type="match status" value="1"/>
</dbReference>
<keyword evidence="1" id="KW-0597">Phosphoprotein</keyword>
<dbReference type="NCBIfam" id="TIGR00229">
    <property type="entry name" value="sensory_box"/>
    <property type="match status" value="1"/>
</dbReference>
<dbReference type="InterPro" id="IPR000014">
    <property type="entry name" value="PAS"/>
</dbReference>
<dbReference type="PROSITE" id="PS50110">
    <property type="entry name" value="RESPONSE_REGULATORY"/>
    <property type="match status" value="1"/>
</dbReference>
<evidence type="ECO:0000259" key="5">
    <source>
        <dbReference type="PROSITE" id="PS50887"/>
    </source>
</evidence>
<feature type="domain" description="PAC" evidence="4">
    <location>
        <begin position="210"/>
        <end position="262"/>
    </location>
</feature>
<dbReference type="InterPro" id="IPR011006">
    <property type="entry name" value="CheY-like_superfamily"/>
</dbReference>
<dbReference type="InterPro" id="IPR052155">
    <property type="entry name" value="Biofilm_reg_signaling"/>
</dbReference>
<dbReference type="SUPFAM" id="SSF52172">
    <property type="entry name" value="CheY-like"/>
    <property type="match status" value="1"/>
</dbReference>